<sequence length="720" mass="81403">MTNNIFFASAPHGIEPLLAAELARLGASQTAPIRGGVSFQGSLETAYRACLWSRTASRILLPLTTFEADSAQAIYEGIHQLPWEEHLSSTGTLSVEFIGSGPGIDHRHFGAQRVKDAIVDRFRACYGQRPGVDRQQPDVRIQVLWRNQQVNVALDLSGHSLHRRGYREAPTTAPLKETLAAALLLKAGWPEIAAAGGTLIDPLCGSGTLVIEAAWIAGDHAPGLLRTHWGFSSWLGHIPALWKRLVAEAQERSKAGRARMPPILASDHDRRAIRATQTNANLANVADNITVKCHALTQVTPPPDSSGLLITNPPYGERIGEHDELVTLYAGLGDRLKSHFSGWQAAIFTGNPALGKRMGLRAYKNNVFYNGSLKCRLLQFHVNPQFFVDREAADRRSQAIILEQAISEGAGDFINRIRKNIRHFNRWAKRENIHCYRLYDADLPEYAVAIDRYEQWLHVQEYAPPLKVDPERARMRLAHIQAVLPILLEIPPEHVFLKIRQRQKGKNQYQKQSDEGHFYQVREGSAQFLVNFRDYLDTGLFLDHRITRQRLSELARGQRFLNLFGYTGTATIHAALGGACHTTTVDLSATYLDWTRRNLELNNLNTDSHQLIRADCLTWLAQTNEKFDLIFLDPPTFSNSKNMPDTFDIQRDHVKLLRQAMRLLTANGVLIFSTNHRKFQLDQAALPHWKIENWSRSTLPLDFARTPKIHQCWYFQHINT</sequence>
<keyword evidence="7" id="KW-0694">RNA-binding</keyword>
<dbReference type="Pfam" id="PF22020">
    <property type="entry name" value="RlmL_1st"/>
    <property type="match status" value="1"/>
</dbReference>
<comment type="caution">
    <text evidence="9">The sequence shown here is derived from an EMBL/GenBank/DDBJ whole genome shotgun (WGS) entry which is preliminary data.</text>
</comment>
<evidence type="ECO:0000259" key="8">
    <source>
        <dbReference type="PROSITE" id="PS51165"/>
    </source>
</evidence>
<dbReference type="HAMAP" id="MF_01858">
    <property type="entry name" value="23SrRNA_methyltr_KL"/>
    <property type="match status" value="1"/>
</dbReference>
<dbReference type="InterPro" id="IPR054170">
    <property type="entry name" value="RlmL_1st"/>
</dbReference>
<dbReference type="AlphaFoldDB" id="A0A2G6PFK2"/>
<comment type="catalytic activity">
    <reaction evidence="6">
        <text>guanosine(2445) in 23S rRNA + S-adenosyl-L-methionine = N(2)-methylguanosine(2445) in 23S rRNA + S-adenosyl-L-homocysteine + H(+)</text>
        <dbReference type="Rhea" id="RHEA:42740"/>
        <dbReference type="Rhea" id="RHEA-COMP:10215"/>
        <dbReference type="Rhea" id="RHEA-COMP:10216"/>
        <dbReference type="ChEBI" id="CHEBI:15378"/>
        <dbReference type="ChEBI" id="CHEBI:57856"/>
        <dbReference type="ChEBI" id="CHEBI:59789"/>
        <dbReference type="ChEBI" id="CHEBI:74269"/>
        <dbReference type="ChEBI" id="CHEBI:74481"/>
        <dbReference type="EC" id="2.1.1.173"/>
    </reaction>
</comment>
<dbReference type="PROSITE" id="PS01261">
    <property type="entry name" value="UPF0020"/>
    <property type="match status" value="1"/>
</dbReference>
<dbReference type="SMART" id="SM00981">
    <property type="entry name" value="THUMP"/>
    <property type="match status" value="1"/>
</dbReference>
<dbReference type="GO" id="GO:0052915">
    <property type="term" value="F:23S rRNA (guanine(2445)-N(2))-methyltransferase activity"/>
    <property type="evidence" value="ECO:0007669"/>
    <property type="project" value="UniProtKB-UniRule"/>
</dbReference>
<evidence type="ECO:0000256" key="3">
    <source>
        <dbReference type="ARBA" id="ARBA00022603"/>
    </source>
</evidence>
<dbReference type="InterPro" id="IPR019614">
    <property type="entry name" value="SAM-dep_methyl-trfase"/>
</dbReference>
<keyword evidence="3 6" id="KW-0489">Methyltransferase</keyword>
<dbReference type="Gene3D" id="3.40.50.150">
    <property type="entry name" value="Vaccinia Virus protein VP39"/>
    <property type="match status" value="2"/>
</dbReference>
<dbReference type="InterPro" id="IPR017244">
    <property type="entry name" value="23SrRNA_methyltr_KL"/>
</dbReference>
<dbReference type="Gene3D" id="3.30.2130.30">
    <property type="match status" value="1"/>
</dbReference>
<name>A0A2G6PFK2_9GAMM</name>
<evidence type="ECO:0000256" key="6">
    <source>
        <dbReference type="HAMAP-Rule" id="MF_01858"/>
    </source>
</evidence>
<dbReference type="EC" id="2.1.1.173" evidence="6"/>
<dbReference type="InterPro" id="IPR002052">
    <property type="entry name" value="DNA_methylase_N6_adenine_CS"/>
</dbReference>
<comment type="catalytic activity">
    <reaction evidence="6">
        <text>guanosine(2069) in 23S rRNA + S-adenosyl-L-methionine = N(2)-methylguanosine(2069) in 23S rRNA + S-adenosyl-L-homocysteine + H(+)</text>
        <dbReference type="Rhea" id="RHEA:43772"/>
        <dbReference type="Rhea" id="RHEA-COMP:10688"/>
        <dbReference type="Rhea" id="RHEA-COMP:10689"/>
        <dbReference type="ChEBI" id="CHEBI:15378"/>
        <dbReference type="ChEBI" id="CHEBI:57856"/>
        <dbReference type="ChEBI" id="CHEBI:59789"/>
        <dbReference type="ChEBI" id="CHEBI:74269"/>
        <dbReference type="ChEBI" id="CHEBI:74481"/>
        <dbReference type="EC" id="2.1.1.264"/>
    </reaction>
</comment>
<dbReference type="Gene3D" id="3.30.750.80">
    <property type="entry name" value="RNA methyltransferase domain (HRMD) like"/>
    <property type="match status" value="1"/>
</dbReference>
<evidence type="ECO:0000313" key="10">
    <source>
        <dbReference type="Proteomes" id="UP000229278"/>
    </source>
</evidence>
<reference evidence="9 10" key="1">
    <citation type="submission" date="2017-10" db="EMBL/GenBank/DDBJ databases">
        <title>Novel microbial diversity and functional potential in the marine mammal oral microbiome.</title>
        <authorList>
            <person name="Dudek N.K."/>
            <person name="Sun C.L."/>
            <person name="Burstein D."/>
            <person name="Kantor R.S."/>
            <person name="Aliaga Goltsman D.S."/>
            <person name="Bik E.M."/>
            <person name="Thomas B.C."/>
            <person name="Banfield J.F."/>
            <person name="Relman D.A."/>
        </authorList>
    </citation>
    <scope>NUCLEOTIDE SEQUENCE [LARGE SCALE GENOMIC DNA]</scope>
    <source>
        <strain evidence="9">DOLJORAL78_50_517</strain>
    </source>
</reference>
<dbReference type="CDD" id="cd02440">
    <property type="entry name" value="AdoMet_MTases"/>
    <property type="match status" value="1"/>
</dbReference>
<dbReference type="SUPFAM" id="SSF53335">
    <property type="entry name" value="S-adenosyl-L-methionine-dependent methyltransferases"/>
    <property type="match status" value="2"/>
</dbReference>
<dbReference type="Pfam" id="PF02926">
    <property type="entry name" value="THUMP"/>
    <property type="match status" value="1"/>
</dbReference>
<dbReference type="InterPro" id="IPR000241">
    <property type="entry name" value="RlmKL-like_Mtase"/>
</dbReference>
<keyword evidence="1 6" id="KW-0963">Cytoplasm</keyword>
<keyword evidence="2 6" id="KW-0698">rRNA processing</keyword>
<feature type="domain" description="THUMP" evidence="8">
    <location>
        <begin position="45"/>
        <end position="156"/>
    </location>
</feature>
<dbReference type="PANTHER" id="PTHR47313">
    <property type="entry name" value="RIBOSOMAL RNA LARGE SUBUNIT METHYLTRANSFERASE K/L"/>
    <property type="match status" value="1"/>
</dbReference>
<dbReference type="Pfam" id="PF01170">
    <property type="entry name" value="UPF0020"/>
    <property type="match status" value="1"/>
</dbReference>
<dbReference type="InterPro" id="IPR004114">
    <property type="entry name" value="THUMP_dom"/>
</dbReference>
<dbReference type="GO" id="GO:0005737">
    <property type="term" value="C:cytoplasm"/>
    <property type="evidence" value="ECO:0007669"/>
    <property type="project" value="UniProtKB-SubCell"/>
</dbReference>
<keyword evidence="4 6" id="KW-0808">Transferase</keyword>
<dbReference type="Proteomes" id="UP000229278">
    <property type="component" value="Unassembled WGS sequence"/>
</dbReference>
<evidence type="ECO:0000256" key="2">
    <source>
        <dbReference type="ARBA" id="ARBA00022552"/>
    </source>
</evidence>
<dbReference type="InterPro" id="IPR029063">
    <property type="entry name" value="SAM-dependent_MTases_sf"/>
</dbReference>
<dbReference type="CDD" id="cd11715">
    <property type="entry name" value="THUMP_AdoMetMT"/>
    <property type="match status" value="1"/>
</dbReference>
<dbReference type="Pfam" id="PF10672">
    <property type="entry name" value="Methyltrans_SAM"/>
    <property type="match status" value="1"/>
</dbReference>
<gene>
    <name evidence="6" type="primary">rlmL</name>
    <name evidence="9" type="ORF">CSA09_02420</name>
</gene>
<evidence type="ECO:0000313" key="9">
    <source>
        <dbReference type="EMBL" id="PIE83343.1"/>
    </source>
</evidence>
<dbReference type="GO" id="GO:0070043">
    <property type="term" value="F:rRNA (guanine-N7-)-methyltransferase activity"/>
    <property type="evidence" value="ECO:0007669"/>
    <property type="project" value="UniProtKB-UniRule"/>
</dbReference>
<dbReference type="NCBIfam" id="NF008748">
    <property type="entry name" value="PRK11783.1"/>
    <property type="match status" value="1"/>
</dbReference>
<proteinExistence type="inferred from homology"/>
<dbReference type="PANTHER" id="PTHR47313:SF1">
    <property type="entry name" value="RIBOSOMAL RNA LARGE SUBUNIT METHYLTRANSFERASE K_L"/>
    <property type="match status" value="1"/>
</dbReference>
<dbReference type="EC" id="2.1.1.264" evidence="6"/>
<evidence type="ECO:0000256" key="7">
    <source>
        <dbReference type="PROSITE-ProRule" id="PRU00529"/>
    </source>
</evidence>
<keyword evidence="5 6" id="KW-0949">S-adenosyl-L-methionine</keyword>
<dbReference type="InterPro" id="IPR053943">
    <property type="entry name" value="RlmKL-like_Mtase_CS"/>
</dbReference>
<dbReference type="PROSITE" id="PS00092">
    <property type="entry name" value="N6_MTASE"/>
    <property type="match status" value="1"/>
</dbReference>
<accession>A0A2G6PFK2</accession>
<organism evidence="9 10">
    <name type="scientific">Candidatus Contendibacter odensensis</name>
    <dbReference type="NCBI Taxonomy" id="1400860"/>
    <lineage>
        <taxon>Bacteria</taxon>
        <taxon>Pseudomonadati</taxon>
        <taxon>Pseudomonadota</taxon>
        <taxon>Gammaproteobacteria</taxon>
        <taxon>Candidatus Competibacteraceae</taxon>
        <taxon>Candidatus Contendibacter</taxon>
    </lineage>
</organism>
<protein>
    <recommendedName>
        <fullName evidence="6">Ribosomal RNA large subunit methyltransferase K/L</fullName>
    </recommendedName>
    <domain>
        <recommendedName>
            <fullName evidence="6">23S rRNA m2G2445 methyltransferase</fullName>
            <ecNumber evidence="6">2.1.1.173</ecNumber>
        </recommendedName>
        <alternativeName>
            <fullName evidence="6">rRNA (guanine-N(2)-)-methyltransferase RlmL</fullName>
        </alternativeName>
    </domain>
    <domain>
        <recommendedName>
            <fullName evidence="6">23S rRNA m7G2069 methyltransferase</fullName>
            <ecNumber evidence="6">2.1.1.264</ecNumber>
        </recommendedName>
        <alternativeName>
            <fullName evidence="6">rRNA (guanine-N(7)-)-methyltransferase RlmK</fullName>
        </alternativeName>
    </domain>
</protein>
<dbReference type="PROSITE" id="PS51165">
    <property type="entry name" value="THUMP"/>
    <property type="match status" value="1"/>
</dbReference>
<comment type="similarity">
    <text evidence="6">Belongs to the methyltransferase superfamily. RlmKL family.</text>
</comment>
<evidence type="ECO:0000256" key="1">
    <source>
        <dbReference type="ARBA" id="ARBA00022490"/>
    </source>
</evidence>
<comment type="function">
    <text evidence="6">Specifically methylates the guanine in position 2445 (m2G2445) and the guanine in position 2069 (m7G2069) of 23S rRNA.</text>
</comment>
<dbReference type="GO" id="GO:0003723">
    <property type="term" value="F:RNA binding"/>
    <property type="evidence" value="ECO:0007669"/>
    <property type="project" value="UniProtKB-UniRule"/>
</dbReference>
<dbReference type="PIRSF" id="PIRSF037618">
    <property type="entry name" value="RNA_Mtase_bacteria_prd"/>
    <property type="match status" value="1"/>
</dbReference>
<evidence type="ECO:0000256" key="5">
    <source>
        <dbReference type="ARBA" id="ARBA00022691"/>
    </source>
</evidence>
<comment type="subcellular location">
    <subcellularLocation>
        <location evidence="6">Cytoplasm</location>
    </subcellularLocation>
</comment>
<dbReference type="EMBL" id="PDTV01000005">
    <property type="protein sequence ID" value="PIE83343.1"/>
    <property type="molecule type" value="Genomic_DNA"/>
</dbReference>
<evidence type="ECO:0000256" key="4">
    <source>
        <dbReference type="ARBA" id="ARBA00022679"/>
    </source>
</evidence>